<dbReference type="PANTHER" id="PTHR46696">
    <property type="entry name" value="P450, PUTATIVE (EUROFUNG)-RELATED"/>
    <property type="match status" value="1"/>
</dbReference>
<dbReference type="InterPro" id="IPR036396">
    <property type="entry name" value="Cyt_P450_sf"/>
</dbReference>
<dbReference type="Proteomes" id="UP000239494">
    <property type="component" value="Unassembled WGS sequence"/>
</dbReference>
<dbReference type="PROSITE" id="PS00086">
    <property type="entry name" value="CYTOCHROME_P450"/>
    <property type="match status" value="1"/>
</dbReference>
<dbReference type="GO" id="GO:0020037">
    <property type="term" value="F:heme binding"/>
    <property type="evidence" value="ECO:0007669"/>
    <property type="project" value="InterPro"/>
</dbReference>
<name>A0A2T0T1J0_9PSEU</name>
<dbReference type="Gene3D" id="1.10.630.10">
    <property type="entry name" value="Cytochrome P450"/>
    <property type="match status" value="1"/>
</dbReference>
<dbReference type="GO" id="GO:0004497">
    <property type="term" value="F:monooxygenase activity"/>
    <property type="evidence" value="ECO:0007669"/>
    <property type="project" value="InterPro"/>
</dbReference>
<dbReference type="PANTHER" id="PTHR46696:SF1">
    <property type="entry name" value="CYTOCHROME P450 YJIB-RELATED"/>
    <property type="match status" value="1"/>
</dbReference>
<keyword evidence="4" id="KW-1185">Reference proteome</keyword>
<dbReference type="EMBL" id="PVTF01000007">
    <property type="protein sequence ID" value="PRY39540.1"/>
    <property type="molecule type" value="Genomic_DNA"/>
</dbReference>
<reference evidence="3 4" key="1">
    <citation type="submission" date="2018-03" db="EMBL/GenBank/DDBJ databases">
        <title>Genomic Encyclopedia of Archaeal and Bacterial Type Strains, Phase II (KMG-II): from individual species to whole genera.</title>
        <authorList>
            <person name="Goeker M."/>
        </authorList>
    </citation>
    <scope>NUCLEOTIDE SEQUENCE [LARGE SCALE GENOMIC DNA]</scope>
    <source>
        <strain evidence="3 4">DSM 44720</strain>
    </source>
</reference>
<comment type="similarity">
    <text evidence="1">Belongs to the cytochrome P450 family.</text>
</comment>
<dbReference type="InterPro" id="IPR017972">
    <property type="entry name" value="Cyt_P450_CS"/>
</dbReference>
<gene>
    <name evidence="3" type="ORF">CLV43_107123</name>
</gene>
<dbReference type="SUPFAM" id="SSF48264">
    <property type="entry name" value="Cytochrome P450"/>
    <property type="match status" value="1"/>
</dbReference>
<evidence type="ECO:0000256" key="1">
    <source>
        <dbReference type="ARBA" id="ARBA00010617"/>
    </source>
</evidence>
<organism evidence="3 4">
    <name type="scientific">Umezawaea tangerina</name>
    <dbReference type="NCBI Taxonomy" id="84725"/>
    <lineage>
        <taxon>Bacteria</taxon>
        <taxon>Bacillati</taxon>
        <taxon>Actinomycetota</taxon>
        <taxon>Actinomycetes</taxon>
        <taxon>Pseudonocardiales</taxon>
        <taxon>Pseudonocardiaceae</taxon>
        <taxon>Umezawaea</taxon>
    </lineage>
</organism>
<dbReference type="RefSeq" id="WP_211304516.1">
    <property type="nucleotide sequence ID" value="NZ_PVTF01000007.1"/>
</dbReference>
<dbReference type="PRINTS" id="PR00359">
    <property type="entry name" value="BP450"/>
</dbReference>
<comment type="caution">
    <text evidence="3">The sequence shown here is derived from an EMBL/GenBank/DDBJ whole genome shotgun (WGS) entry which is preliminary data.</text>
</comment>
<evidence type="ECO:0000256" key="2">
    <source>
        <dbReference type="SAM" id="MobiDB-lite"/>
    </source>
</evidence>
<evidence type="ECO:0000313" key="4">
    <source>
        <dbReference type="Proteomes" id="UP000239494"/>
    </source>
</evidence>
<accession>A0A2T0T1J0</accession>
<feature type="region of interest" description="Disordered" evidence="2">
    <location>
        <begin position="1"/>
        <end position="20"/>
    </location>
</feature>
<evidence type="ECO:0000313" key="3">
    <source>
        <dbReference type="EMBL" id="PRY39540.1"/>
    </source>
</evidence>
<dbReference type="GO" id="GO:0016705">
    <property type="term" value="F:oxidoreductase activity, acting on paired donors, with incorporation or reduction of molecular oxygen"/>
    <property type="evidence" value="ECO:0007669"/>
    <property type="project" value="InterPro"/>
</dbReference>
<dbReference type="InterPro" id="IPR002397">
    <property type="entry name" value="Cyt_P450_B"/>
</dbReference>
<dbReference type="AlphaFoldDB" id="A0A2T0T1J0"/>
<dbReference type="GO" id="GO:0005506">
    <property type="term" value="F:iron ion binding"/>
    <property type="evidence" value="ECO:0007669"/>
    <property type="project" value="InterPro"/>
</dbReference>
<proteinExistence type="inferred from homology"/>
<protein>
    <submittedName>
        <fullName evidence="3">Cytochrome P450</fullName>
    </submittedName>
</protein>
<sequence>MTRHLPADAPPPGCPAHNRTALHGPAFAADPAGTYAALREHGHIAPVELAPGVPASLVVGYRTALQVLRDPTTFPRDPRRWQDGVPPDSPALGVMRYRPNCMFADGAEHARLRGAITTCLERVDRTALRADTVRVADGLIDGFAGTGRVDLLAHYARPLMFILFTNLFGCPPQLSERLATNTKALFDGCDPEAADRALNATLQELVELKRRRPGHDLVTRLLAADLSDEELRQTVLVLMGGGSEPTADLIANALYRMLSDDGLGGGLSSGVVRVDDAVDEVLWVDPPMANYSTFYPREAVALAGVLLPADQPVVISMAAANTDPSLNPAHRTGNRSHLAFSAGPHACPAPDLARLLGATAVERVLDRLPGLGLDGGAGPVRWRESPFSRGLLALPARFTPVRVPVPDPVAPEVVPPAAPVPPSPVTGEVGVRSRSRNPVVRWWHGR</sequence>